<gene>
    <name evidence="7" type="ORF">ACFPKY_12875</name>
</gene>
<feature type="domain" description="Luciferase-like" evidence="6">
    <location>
        <begin position="17"/>
        <end position="236"/>
    </location>
</feature>
<keyword evidence="3 7" id="KW-0560">Oxidoreductase</keyword>
<dbReference type="RefSeq" id="WP_345179166.1">
    <property type="nucleotide sequence ID" value="NZ_BAABFQ010000007.1"/>
</dbReference>
<organism evidence="7 8">
    <name type="scientific">Nocardioides caricicola</name>
    <dbReference type="NCBI Taxonomy" id="634770"/>
    <lineage>
        <taxon>Bacteria</taxon>
        <taxon>Bacillati</taxon>
        <taxon>Actinomycetota</taxon>
        <taxon>Actinomycetes</taxon>
        <taxon>Propionibacteriales</taxon>
        <taxon>Nocardioidaceae</taxon>
        <taxon>Nocardioides</taxon>
    </lineage>
</organism>
<feature type="region of interest" description="Disordered" evidence="5">
    <location>
        <begin position="279"/>
        <end position="316"/>
    </location>
</feature>
<dbReference type="Pfam" id="PF00296">
    <property type="entry name" value="Bac_luciferase"/>
    <property type="match status" value="1"/>
</dbReference>
<sequence>MTRLMGLDVVMWPDRSWPRLRAEWQLAEQWGVDRGWLWDHLVLGGRPVWHDAWAVLAAAAASTTRIGLGTMVTSPNFRHPVTASKQALALHAVSDGRFVLGVGAGGPGRDSDALGDGPWSAAERAERFREWVELADELLSTPSVTRTGRWFSAHDVAVGGRRPRAVQLALAATGPRGATLVAAHADFWITQDLAGTSGTAEDAVRRQVMRLEEERERSRAPLRSLTKIVVLGQGSERPLDSVESWRDCWGRYQALGIDTIALLWPRGPSAQSQLDVVEQAAADVTRDPTRAAEPDGRDTREARISPPPARGCHRAG</sequence>
<reference evidence="8" key="1">
    <citation type="journal article" date="2019" name="Int. J. Syst. Evol. Microbiol.">
        <title>The Global Catalogue of Microorganisms (GCM) 10K type strain sequencing project: providing services to taxonomists for standard genome sequencing and annotation.</title>
        <authorList>
            <consortium name="The Broad Institute Genomics Platform"/>
            <consortium name="The Broad Institute Genome Sequencing Center for Infectious Disease"/>
            <person name="Wu L."/>
            <person name="Ma J."/>
        </authorList>
    </citation>
    <scope>NUCLEOTIDE SEQUENCE [LARGE SCALE GENOMIC DNA]</scope>
    <source>
        <strain evidence="8">KACC 13778</strain>
    </source>
</reference>
<dbReference type="SUPFAM" id="SSF51679">
    <property type="entry name" value="Bacterial luciferase-like"/>
    <property type="match status" value="1"/>
</dbReference>
<name>A0ABW0N4S9_9ACTN</name>
<proteinExistence type="predicted"/>
<dbReference type="InterPro" id="IPR011251">
    <property type="entry name" value="Luciferase-like_dom"/>
</dbReference>
<dbReference type="Gene3D" id="3.20.20.30">
    <property type="entry name" value="Luciferase-like domain"/>
    <property type="match status" value="1"/>
</dbReference>
<evidence type="ECO:0000256" key="4">
    <source>
        <dbReference type="ARBA" id="ARBA00023033"/>
    </source>
</evidence>
<dbReference type="InterPro" id="IPR036661">
    <property type="entry name" value="Luciferase-like_sf"/>
</dbReference>
<dbReference type="InterPro" id="IPR050172">
    <property type="entry name" value="SsuD_RutA_monooxygenase"/>
</dbReference>
<dbReference type="EMBL" id="JBHSMD010000004">
    <property type="protein sequence ID" value="MFC5494002.1"/>
    <property type="molecule type" value="Genomic_DNA"/>
</dbReference>
<dbReference type="PANTHER" id="PTHR42847:SF4">
    <property type="entry name" value="ALKANESULFONATE MONOOXYGENASE-RELATED"/>
    <property type="match status" value="1"/>
</dbReference>
<keyword evidence="4" id="KW-0503">Monooxygenase</keyword>
<evidence type="ECO:0000256" key="3">
    <source>
        <dbReference type="ARBA" id="ARBA00023002"/>
    </source>
</evidence>
<accession>A0ABW0N4S9</accession>
<feature type="compositionally biased region" description="Basic and acidic residues" evidence="5">
    <location>
        <begin position="284"/>
        <end position="303"/>
    </location>
</feature>
<keyword evidence="1" id="KW-0285">Flavoprotein</keyword>
<evidence type="ECO:0000313" key="8">
    <source>
        <dbReference type="Proteomes" id="UP001595956"/>
    </source>
</evidence>
<dbReference type="Proteomes" id="UP001595956">
    <property type="component" value="Unassembled WGS sequence"/>
</dbReference>
<evidence type="ECO:0000259" key="6">
    <source>
        <dbReference type="Pfam" id="PF00296"/>
    </source>
</evidence>
<dbReference type="EC" id="1.-.-.-" evidence="7"/>
<keyword evidence="2" id="KW-0288">FMN</keyword>
<keyword evidence="8" id="KW-1185">Reference proteome</keyword>
<protein>
    <submittedName>
        <fullName evidence="7">LLM class flavin-dependent oxidoreductase</fullName>
        <ecNumber evidence="7">1.-.-.-</ecNumber>
    </submittedName>
</protein>
<evidence type="ECO:0000256" key="5">
    <source>
        <dbReference type="SAM" id="MobiDB-lite"/>
    </source>
</evidence>
<evidence type="ECO:0000313" key="7">
    <source>
        <dbReference type="EMBL" id="MFC5494002.1"/>
    </source>
</evidence>
<comment type="caution">
    <text evidence="7">The sequence shown here is derived from an EMBL/GenBank/DDBJ whole genome shotgun (WGS) entry which is preliminary data.</text>
</comment>
<evidence type="ECO:0000256" key="2">
    <source>
        <dbReference type="ARBA" id="ARBA00022643"/>
    </source>
</evidence>
<dbReference type="PANTHER" id="PTHR42847">
    <property type="entry name" value="ALKANESULFONATE MONOOXYGENASE"/>
    <property type="match status" value="1"/>
</dbReference>
<dbReference type="GO" id="GO:0016491">
    <property type="term" value="F:oxidoreductase activity"/>
    <property type="evidence" value="ECO:0007669"/>
    <property type="project" value="UniProtKB-KW"/>
</dbReference>
<evidence type="ECO:0000256" key="1">
    <source>
        <dbReference type="ARBA" id="ARBA00022630"/>
    </source>
</evidence>